<organism evidence="1 2">
    <name type="scientific">Eumeta variegata</name>
    <name type="common">Bagworm moth</name>
    <name type="synonym">Eumeta japonica</name>
    <dbReference type="NCBI Taxonomy" id="151549"/>
    <lineage>
        <taxon>Eukaryota</taxon>
        <taxon>Metazoa</taxon>
        <taxon>Ecdysozoa</taxon>
        <taxon>Arthropoda</taxon>
        <taxon>Hexapoda</taxon>
        <taxon>Insecta</taxon>
        <taxon>Pterygota</taxon>
        <taxon>Neoptera</taxon>
        <taxon>Endopterygota</taxon>
        <taxon>Lepidoptera</taxon>
        <taxon>Glossata</taxon>
        <taxon>Ditrysia</taxon>
        <taxon>Tineoidea</taxon>
        <taxon>Psychidae</taxon>
        <taxon>Oiketicinae</taxon>
        <taxon>Eumeta</taxon>
    </lineage>
</organism>
<gene>
    <name evidence="1" type="ORF">EVAR_101096_1</name>
</gene>
<protein>
    <submittedName>
        <fullName evidence="1">Uncharacterized protein</fullName>
    </submittedName>
</protein>
<sequence>MGKSLYEIENLAGKKIGSQFFSHVGALLPASRSSKLRQVYVARPVDNSLIVETDVDTWQVKIDEEETIFSVWRGLSESSLDKMNDGWPNERTFVHLHCNSGTRRTNVKSTNYYYHEQNITTAAKQQKGFGFFGLPLKQPHQHTLSKTASSSNSKSFSTSEAAAVNNVFTTDTPSIITSQLFNCISTIVNALPNNARGHETTSYFVEAVNTPQQQHQHTLER</sequence>
<keyword evidence="2" id="KW-1185">Reference proteome</keyword>
<evidence type="ECO:0000313" key="1">
    <source>
        <dbReference type="EMBL" id="GBP10316.1"/>
    </source>
</evidence>
<reference evidence="1 2" key="1">
    <citation type="journal article" date="2019" name="Commun. Biol.">
        <title>The bagworm genome reveals a unique fibroin gene that provides high tensile strength.</title>
        <authorList>
            <person name="Kono N."/>
            <person name="Nakamura H."/>
            <person name="Ohtoshi R."/>
            <person name="Tomita M."/>
            <person name="Numata K."/>
            <person name="Arakawa K."/>
        </authorList>
    </citation>
    <scope>NUCLEOTIDE SEQUENCE [LARGE SCALE GENOMIC DNA]</scope>
</reference>
<evidence type="ECO:0000313" key="2">
    <source>
        <dbReference type="Proteomes" id="UP000299102"/>
    </source>
</evidence>
<proteinExistence type="predicted"/>
<dbReference type="AlphaFoldDB" id="A0A4C1T814"/>
<dbReference type="EMBL" id="BGZK01008915">
    <property type="protein sequence ID" value="GBP10316.1"/>
    <property type="molecule type" value="Genomic_DNA"/>
</dbReference>
<comment type="caution">
    <text evidence="1">The sequence shown here is derived from an EMBL/GenBank/DDBJ whole genome shotgun (WGS) entry which is preliminary data.</text>
</comment>
<accession>A0A4C1T814</accession>
<dbReference type="Proteomes" id="UP000299102">
    <property type="component" value="Unassembled WGS sequence"/>
</dbReference>
<name>A0A4C1T814_EUMVA</name>